<dbReference type="InterPro" id="IPR003540">
    <property type="entry name" value="ADP-ribosyltransferase"/>
</dbReference>
<reference evidence="3 4" key="1">
    <citation type="submission" date="2016-04" db="EMBL/GenBank/DDBJ databases">
        <title>Comparative genomics of Morganella phages MP1 and MP2 define new clades among the T4 and T7-like Viruses.</title>
        <authorList>
            <person name="Pinto G."/>
            <person name="Oliveira A."/>
            <person name="Malgorzata L."/>
            <person name="Kropinski A."/>
            <person name="Azeredo J."/>
        </authorList>
    </citation>
    <scope>NUCLEOTIDE SEQUENCE [LARGE SCALE GENOMIC DNA]</scope>
</reference>
<keyword evidence="1" id="KW-0520">NAD</keyword>
<dbReference type="EMBL" id="KX078569">
    <property type="protein sequence ID" value="ANM46401.1"/>
    <property type="molecule type" value="Genomic_DNA"/>
</dbReference>
<keyword evidence="1" id="KW-0548">Nucleotidyltransferase</keyword>
<organism evidence="3 4">
    <name type="scientific">Morganella phage vB_MmoM_MP1</name>
    <dbReference type="NCBI Taxonomy" id="1852628"/>
    <lineage>
        <taxon>Viruses</taxon>
        <taxon>Duplodnaviria</taxon>
        <taxon>Heunggongvirae</taxon>
        <taxon>Uroviricota</taxon>
        <taxon>Caudoviricetes</taxon>
        <taxon>Pantevenvirales</taxon>
        <taxon>Straboviridae</taxon>
        <taxon>Gualtarvirus</taxon>
        <taxon>Gualtarvirus mp1</taxon>
    </lineage>
</organism>
<feature type="chain" id="PRO_5042304168" description="NAD(+)--arginine ADP-ribosyltransferase" evidence="1">
    <location>
        <begin position="1"/>
        <end position="684"/>
    </location>
</feature>
<dbReference type="GO" id="GO:0106274">
    <property type="term" value="F:NAD+-protein-arginine ADP-ribosyltransferase activity"/>
    <property type="evidence" value="ECO:0007669"/>
    <property type="project" value="UniProtKB-UniRule"/>
</dbReference>
<comment type="caution">
    <text evidence="1">Lacks conserved residue(s) required for the propagation of feature annotation.</text>
</comment>
<dbReference type="KEGG" id="vg:29059395"/>
<evidence type="ECO:0000313" key="4">
    <source>
        <dbReference type="Proteomes" id="UP000203816"/>
    </source>
</evidence>
<dbReference type="InterPro" id="IPR016225">
    <property type="entry name" value="Phage_T4_Alt-like"/>
</dbReference>
<evidence type="ECO:0000313" key="3">
    <source>
        <dbReference type="EMBL" id="ANM46401.1"/>
    </source>
</evidence>
<dbReference type="RefSeq" id="YP_009280063.1">
    <property type="nucleotide sequence ID" value="NC_031020.1"/>
</dbReference>
<dbReference type="SUPFAM" id="SSF56399">
    <property type="entry name" value="ADP-ribosylation"/>
    <property type="match status" value="1"/>
</dbReference>
<gene>
    <name evidence="3" type="ORF">MP1_gp0205</name>
</gene>
<protein>
    <recommendedName>
        <fullName evidence="1">NAD(+)--arginine ADP-ribosyltransferase</fullName>
        <ecNumber evidence="1">2.4.2.31</ecNumber>
    </recommendedName>
</protein>
<evidence type="ECO:0000256" key="1">
    <source>
        <dbReference type="HAMAP-Rule" id="MF_04139"/>
    </source>
</evidence>
<dbReference type="Pfam" id="PF03496">
    <property type="entry name" value="ADPrib_exo_Tox"/>
    <property type="match status" value="1"/>
</dbReference>
<dbReference type="GO" id="GO:0005576">
    <property type="term" value="C:extracellular region"/>
    <property type="evidence" value="ECO:0007669"/>
    <property type="project" value="InterPro"/>
</dbReference>
<dbReference type="OrthoDB" id="1983at10239"/>
<evidence type="ECO:0000259" key="2">
    <source>
        <dbReference type="Pfam" id="PF03496"/>
    </source>
</evidence>
<feature type="active site" evidence="1">
    <location>
        <position position="584"/>
    </location>
</feature>
<dbReference type="PROSITE" id="PS51996">
    <property type="entry name" value="TR_MART"/>
    <property type="match status" value="1"/>
</dbReference>
<accession>A0A192YC21</accession>
<keyword evidence="1" id="KW-0946">Virion</keyword>
<dbReference type="Gene3D" id="3.90.176.10">
    <property type="entry name" value="Toxin ADP-ribosyltransferase, Chain A, domain 1"/>
    <property type="match status" value="1"/>
</dbReference>
<dbReference type="GO" id="GO:0016779">
    <property type="term" value="F:nucleotidyltransferase activity"/>
    <property type="evidence" value="ECO:0007669"/>
    <property type="project" value="UniProtKB-KW"/>
</dbReference>
<comment type="function">
    <text evidence="1">ADP-ribosyltransferase that efficiently ADP-ribosylates one of the two alpha subunits of host RNA polymerase RPOA on an arginine located in the C-terminal region. ADP-ribosylation of RPOA alpha subunit enhances the transcription of viral early genes. Also ribosylates RPOA subunits beta, beta' and sigma 70 and performs an autoribosylation reaction.</text>
</comment>
<feature type="domain" description="ADP ribosyltransferase" evidence="2">
    <location>
        <begin position="423"/>
        <end position="612"/>
    </location>
</feature>
<dbReference type="GO" id="GO:0046782">
    <property type="term" value="P:regulation of viral transcription"/>
    <property type="evidence" value="ECO:0007669"/>
    <property type="project" value="UniProtKB-UniRule"/>
</dbReference>
<dbReference type="Proteomes" id="UP000203816">
    <property type="component" value="Segment"/>
</dbReference>
<feature type="site" description="Cleavage" evidence="1">
    <location>
        <begin position="7"/>
        <end position="8"/>
    </location>
</feature>
<comment type="subcellular location">
    <subcellularLocation>
        <location evidence="1">Virion</location>
    </subcellularLocation>
    <text evidence="1">About 25-50 copies per virion. This protein is injected into the bacterial cell along with the viral DNA.</text>
</comment>
<keyword evidence="4" id="KW-1185">Reference proteome</keyword>
<sequence>MEYELNELFDSDEVKNYSVMNLNPKTKVPQFWLINAPGNDNLAVKMVSFMSRSDAIKQVKLGDKFAQVFLMSLSKSANGTNLKGGLGSDALGTLNTIFDTVYEQVKKLKMDAVMFRFPAQKMKGQEKTLQRVLARLAMQRTGGKFTVLEELYKFNDSRHSYVLLYRKSKPIEDISGIPGINADLYSKVETKVGDAYISKESGKQVSKLEAIAGSLADVEHKRNEKSIISRSKVSRSILMKALYGIDKGEGLSGFSDEAKESFVELQENPPVYISEDTKKSNITNRVNTKINIRLDNLSNSLLNIHSYPTGDNITDDDRDVFSDIRAILTRAATINIDNGYAFDHPEEMHDIAKPLAIKLSELLKTTKDTQLIYKEMIKYLLKMIPADTEEFKKQDAISRMIWGLNSVVSDIIEKEYVQSDEVSEFTSEQEDAIVLYTTNEFAQINMFLLGKEQTSKNYYNKIIPELDSAFKKGVQLDKNTILYRAQTLEYKDMNNALENKVLYFPNYVSTTLKPVVFESLIVEEPVKQSWSDVSVQTLGAGVIDHPESAKPSDLTFNMAIIIKGAHKVKVIVPGRISKYADEAEVILPRGSALKINDVIAGKSYSRNLLVNTTYIAPEQIEESMELYDGDKFMNEGKLEKLDFSSFMKKKDETLTEAVSDEDREALRYLADVINISNLPQKFVD</sequence>
<dbReference type="HAMAP" id="MF_04139">
    <property type="entry name" value="ALT_T4"/>
    <property type="match status" value="1"/>
</dbReference>
<name>A0A192YC21_9CAUD</name>
<dbReference type="GO" id="GO:0044423">
    <property type="term" value="C:virion component"/>
    <property type="evidence" value="ECO:0007669"/>
    <property type="project" value="UniProtKB-UniRule"/>
</dbReference>
<keyword evidence="1" id="KW-0328">Glycosyltransferase</keyword>
<dbReference type="EC" id="2.4.2.31" evidence="1"/>
<keyword evidence="1" id="KW-0808">Transferase</keyword>
<comment type="similarity">
    <text evidence="1">Belongs to the Tevenvirinae NAD(+)--arginine ADP-ribosyltransferase family.</text>
</comment>
<dbReference type="PIRSF" id="PIRSF000491">
    <property type="entry name" value="Alt_phage"/>
    <property type="match status" value="1"/>
</dbReference>
<dbReference type="GeneID" id="29059395"/>
<comment type="catalytic activity">
    <reaction evidence="1">
        <text>L-arginyl-[protein] + NAD(+) = N(omega)-(ADP-D-ribosyl)-L-arginyl-[protein] + nicotinamide + H(+)</text>
        <dbReference type="Rhea" id="RHEA:19149"/>
        <dbReference type="Rhea" id="RHEA-COMP:10532"/>
        <dbReference type="Rhea" id="RHEA-COMP:15087"/>
        <dbReference type="ChEBI" id="CHEBI:15378"/>
        <dbReference type="ChEBI" id="CHEBI:17154"/>
        <dbReference type="ChEBI" id="CHEBI:29965"/>
        <dbReference type="ChEBI" id="CHEBI:57540"/>
        <dbReference type="ChEBI" id="CHEBI:142554"/>
        <dbReference type="EC" id="2.4.2.31"/>
    </reaction>
</comment>
<proteinExistence type="inferred from homology"/>